<dbReference type="Gene3D" id="3.30.479.30">
    <property type="entry name" value="Band 7 domain"/>
    <property type="match status" value="1"/>
</dbReference>
<sequence>MLGFRFIKTRPTDYVILFRNGRARRHGTALSFFYYAPSSSLVIVPAGSRDANCIFNETTADFQNVAIQGQFTYSIIDPLKLATLLDFSVDIHGRYTGDGMEKLPVRFTNVVQITLREKLKSLTLREALTSGTMLVEHVRTRLKENETLTALGLELLDFTILQISPTPDMARALEATAREMLLKEADQAVYERRNFAVEQERRIKENELQTQIAVEEKNRIIREEQMNAEIAVQEKVRVVEETKMESARSLERKRKEIEQEKLEAEIQLEERRRELVANTSHNLIEQAKAKSEATRMELALLRDLSPELVEALLLNHMDAGSMVARAMRDLSRNADKIGNLNISPELLESLIDRAPKK</sequence>
<dbReference type="EMBL" id="WBUI01000003">
    <property type="protein sequence ID" value="KAB2934319.1"/>
    <property type="molecule type" value="Genomic_DNA"/>
</dbReference>
<evidence type="ECO:0000313" key="5">
    <source>
        <dbReference type="Proteomes" id="UP000460298"/>
    </source>
</evidence>
<comment type="subcellular location">
    <subcellularLocation>
        <location evidence="1">Membrane</location>
        <topology evidence="1">Single-pass membrane protein</topology>
    </subcellularLocation>
</comment>
<dbReference type="InterPro" id="IPR001107">
    <property type="entry name" value="Band_7"/>
</dbReference>
<reference evidence="4 5" key="1">
    <citation type="submission" date="2019-10" db="EMBL/GenBank/DDBJ databases">
        <title>Extracellular Electron Transfer in a Candidatus Methanoperedens spp. Enrichment Culture.</title>
        <authorList>
            <person name="Berger S."/>
            <person name="Rangel Shaw D."/>
            <person name="Berben T."/>
            <person name="In 'T Zandt M."/>
            <person name="Frank J."/>
            <person name="Reimann J."/>
            <person name="Jetten M.S.M."/>
            <person name="Welte C.U."/>
        </authorList>
    </citation>
    <scope>NUCLEOTIDE SEQUENCE [LARGE SCALE GENOMIC DNA]</scope>
    <source>
        <strain evidence="4">SB12</strain>
    </source>
</reference>
<protein>
    <submittedName>
        <fullName evidence="4">Band 7 protein</fullName>
    </submittedName>
</protein>
<evidence type="ECO:0000313" key="4">
    <source>
        <dbReference type="EMBL" id="KAB2934319.1"/>
    </source>
</evidence>
<feature type="coiled-coil region" evidence="2">
    <location>
        <begin position="240"/>
        <end position="304"/>
    </location>
</feature>
<feature type="domain" description="Band 7" evidence="3">
    <location>
        <begin position="8"/>
        <end position="189"/>
    </location>
</feature>
<evidence type="ECO:0000259" key="3">
    <source>
        <dbReference type="Pfam" id="PF01145"/>
    </source>
</evidence>
<comment type="caution">
    <text evidence="4">The sequence shown here is derived from an EMBL/GenBank/DDBJ whole genome shotgun (WGS) entry which is preliminary data.</text>
</comment>
<organism evidence="4 5">
    <name type="scientific">Leptonema illini</name>
    <dbReference type="NCBI Taxonomy" id="183"/>
    <lineage>
        <taxon>Bacteria</taxon>
        <taxon>Pseudomonadati</taxon>
        <taxon>Spirochaetota</taxon>
        <taxon>Spirochaetia</taxon>
        <taxon>Leptospirales</taxon>
        <taxon>Leptospiraceae</taxon>
        <taxon>Leptonema</taxon>
    </lineage>
</organism>
<accession>A0A833H3W2</accession>
<dbReference type="AlphaFoldDB" id="A0A833H3W2"/>
<name>A0A833H3W2_9LEPT</name>
<dbReference type="SUPFAM" id="SSF117892">
    <property type="entry name" value="Band 7/SPFH domain"/>
    <property type="match status" value="1"/>
</dbReference>
<evidence type="ECO:0000256" key="2">
    <source>
        <dbReference type="SAM" id="Coils"/>
    </source>
</evidence>
<dbReference type="Proteomes" id="UP000460298">
    <property type="component" value="Unassembled WGS sequence"/>
</dbReference>
<proteinExistence type="predicted"/>
<dbReference type="GO" id="GO:0016020">
    <property type="term" value="C:membrane"/>
    <property type="evidence" value="ECO:0007669"/>
    <property type="project" value="UniProtKB-SubCell"/>
</dbReference>
<dbReference type="Pfam" id="PF01145">
    <property type="entry name" value="Band_7"/>
    <property type="match status" value="1"/>
</dbReference>
<gene>
    <name evidence="4" type="ORF">F9K24_04645</name>
</gene>
<evidence type="ECO:0000256" key="1">
    <source>
        <dbReference type="ARBA" id="ARBA00004167"/>
    </source>
</evidence>
<keyword evidence="2" id="KW-0175">Coiled coil</keyword>
<dbReference type="InterPro" id="IPR036013">
    <property type="entry name" value="Band_7/SPFH_dom_sf"/>
</dbReference>